<comment type="caution">
    <text evidence="4">The sequence shown here is derived from an EMBL/GenBank/DDBJ whole genome shotgun (WGS) entry which is preliminary data.</text>
</comment>
<reference evidence="4 5" key="1">
    <citation type="journal article" date="2016" name="Nat. Commun.">
        <title>Thousands of microbial genomes shed light on interconnected biogeochemical processes in an aquifer system.</title>
        <authorList>
            <person name="Anantharaman K."/>
            <person name="Brown C.T."/>
            <person name="Hug L.A."/>
            <person name="Sharon I."/>
            <person name="Castelle C.J."/>
            <person name="Probst A.J."/>
            <person name="Thomas B.C."/>
            <person name="Singh A."/>
            <person name="Wilkins M.J."/>
            <person name="Karaoz U."/>
            <person name="Brodie E.L."/>
            <person name="Williams K.H."/>
            <person name="Hubbard S.S."/>
            <person name="Banfield J.F."/>
        </authorList>
    </citation>
    <scope>NUCLEOTIDE SEQUENCE [LARGE SCALE GENOMIC DNA]</scope>
</reference>
<dbReference type="Gene3D" id="3.30.830.10">
    <property type="entry name" value="Metalloenzyme, LuxS/M16 peptidase-like"/>
    <property type="match status" value="2"/>
</dbReference>
<dbReference type="EMBL" id="MFAB01000002">
    <property type="protein sequence ID" value="OGD69416.1"/>
    <property type="molecule type" value="Genomic_DNA"/>
</dbReference>
<dbReference type="Pfam" id="PF00675">
    <property type="entry name" value="Peptidase_M16"/>
    <property type="match status" value="1"/>
</dbReference>
<feature type="domain" description="Peptidase M16 N-terminal" evidence="2">
    <location>
        <begin position="20"/>
        <end position="158"/>
    </location>
</feature>
<dbReference type="Proteomes" id="UP000176865">
    <property type="component" value="Unassembled WGS sequence"/>
</dbReference>
<dbReference type="GO" id="GO:0046872">
    <property type="term" value="F:metal ion binding"/>
    <property type="evidence" value="ECO:0007669"/>
    <property type="project" value="InterPro"/>
</dbReference>
<dbReference type="InterPro" id="IPR011249">
    <property type="entry name" value="Metalloenz_LuxS/M16"/>
</dbReference>
<sequence length="424" mass="47835">MKYKKKILKNGLRIITVPMKDNNTVTALVLVEAGSKYEEKRNSGISHFLEHVCFKGTKNRPNPGDISRELDGLGAETNAFTSHEFTGYYAKAHSKHTHKLIEIISDLYLNPVFNENEINKEKGVIVEEMNMYEDLPMRKVHDVLMNLLYGDQPAGMTIGGDPNFVKIALPKDFIEYRHKHYVASATTVVVAGNINESAVIKDIEKRFENISESKKYKKLKVKESQKNPQIAIKHKKLDQTHLVLVVRAFDTFKKESAVVSVIAGLLGSGMSSRLFTKLREEMGVCYYVRSGNNTFTDHGYLDVSVGSDNKRIKEVITAILEEFKKLKTEIVSEKELKKTKEYLIGGMTLSLESSDSFAEFYGIQDILKETIESPKEKADRIKKVTAGDIKKIANKIFTNANLNLAIVGGVDEKQKQELLKLLKL</sequence>
<dbReference type="InterPro" id="IPR050361">
    <property type="entry name" value="MPP/UQCRC_Complex"/>
</dbReference>
<dbReference type="PANTHER" id="PTHR11851">
    <property type="entry name" value="METALLOPROTEASE"/>
    <property type="match status" value="1"/>
</dbReference>
<evidence type="ECO:0000313" key="4">
    <source>
        <dbReference type="EMBL" id="OGD69416.1"/>
    </source>
</evidence>
<accession>A0A1F5EQ67</accession>
<feature type="domain" description="Peptidase M16 C-terminal" evidence="3">
    <location>
        <begin position="171"/>
        <end position="342"/>
    </location>
</feature>
<comment type="similarity">
    <text evidence="1">Belongs to the peptidase M16 family.</text>
</comment>
<dbReference type="Pfam" id="PF05193">
    <property type="entry name" value="Peptidase_M16_C"/>
    <property type="match status" value="1"/>
</dbReference>
<dbReference type="STRING" id="1797579.A2996_01805"/>
<name>A0A1F5EQ67_9BACT</name>
<organism evidence="4 5">
    <name type="scientific">Candidatus Campbellbacteria bacterium RIFCSPLOWO2_01_FULL_34_15</name>
    <dbReference type="NCBI Taxonomy" id="1797579"/>
    <lineage>
        <taxon>Bacteria</taxon>
        <taxon>Candidatus Campbelliibacteriota</taxon>
    </lineage>
</organism>
<evidence type="ECO:0000259" key="2">
    <source>
        <dbReference type="Pfam" id="PF00675"/>
    </source>
</evidence>
<gene>
    <name evidence="4" type="ORF">A2996_01805</name>
</gene>
<evidence type="ECO:0008006" key="6">
    <source>
        <dbReference type="Google" id="ProtNLM"/>
    </source>
</evidence>
<evidence type="ECO:0000256" key="1">
    <source>
        <dbReference type="ARBA" id="ARBA00007261"/>
    </source>
</evidence>
<dbReference type="AlphaFoldDB" id="A0A1F5EQ67"/>
<dbReference type="InterPro" id="IPR007863">
    <property type="entry name" value="Peptidase_M16_C"/>
</dbReference>
<dbReference type="InterPro" id="IPR011765">
    <property type="entry name" value="Pept_M16_N"/>
</dbReference>
<proteinExistence type="inferred from homology"/>
<evidence type="ECO:0000259" key="3">
    <source>
        <dbReference type="Pfam" id="PF05193"/>
    </source>
</evidence>
<dbReference type="PANTHER" id="PTHR11851:SF49">
    <property type="entry name" value="MITOCHONDRIAL-PROCESSING PEPTIDASE SUBUNIT ALPHA"/>
    <property type="match status" value="1"/>
</dbReference>
<protein>
    <recommendedName>
        <fullName evidence="6">Peptidase M16</fullName>
    </recommendedName>
</protein>
<evidence type="ECO:0000313" key="5">
    <source>
        <dbReference type="Proteomes" id="UP000176865"/>
    </source>
</evidence>
<dbReference type="SUPFAM" id="SSF63411">
    <property type="entry name" value="LuxS/MPP-like metallohydrolase"/>
    <property type="match status" value="2"/>
</dbReference>